<proteinExistence type="predicted"/>
<dbReference type="InterPro" id="IPR036182">
    <property type="entry name" value="PCuAC_sf"/>
</dbReference>
<dbReference type="InterPro" id="IPR058248">
    <property type="entry name" value="Lxx211020-like"/>
</dbReference>
<dbReference type="SUPFAM" id="SSF110087">
    <property type="entry name" value="DR1885-like metal-binding protein"/>
    <property type="match status" value="1"/>
</dbReference>
<evidence type="ECO:0000313" key="2">
    <source>
        <dbReference type="Proteomes" id="UP000239724"/>
    </source>
</evidence>
<name>A0A2S6N062_RHOGL</name>
<comment type="caution">
    <text evidence="1">The sequence shown here is derived from an EMBL/GenBank/DDBJ whole genome shotgun (WGS) entry which is preliminary data.</text>
</comment>
<dbReference type="EMBL" id="NHRY01000250">
    <property type="protein sequence ID" value="PPQ28017.1"/>
    <property type="molecule type" value="Genomic_DNA"/>
</dbReference>
<dbReference type="PANTHER" id="PTHR36302:SF1">
    <property type="entry name" value="COPPER CHAPERONE PCU(A)C"/>
    <property type="match status" value="1"/>
</dbReference>
<reference evidence="1 2" key="1">
    <citation type="journal article" date="2018" name="Arch. Microbiol.">
        <title>New insights into the metabolic potential of the phototrophic purple bacterium Rhodopila globiformis DSM 161(T) from its draft genome sequence and evidence for a vanadium-dependent nitrogenase.</title>
        <authorList>
            <person name="Imhoff J.F."/>
            <person name="Rahn T."/>
            <person name="Kunzel S."/>
            <person name="Neulinger S.C."/>
        </authorList>
    </citation>
    <scope>NUCLEOTIDE SEQUENCE [LARGE SCALE GENOMIC DNA]</scope>
    <source>
        <strain evidence="1 2">DSM 161</strain>
    </source>
</reference>
<sequence>MDPVGPGPKPVAQRRHMRHWDEDFREIMMKTIGLSGLVAVLALLAGATLAAASGIEVTDAWTTAGGTSGGEAPLYMTVINHGSTPDALTRVRCPVAWAAEPRTTDIGEGAPISRLVKSIAIPADTQVKLAPGRFHVALLQLKEPLREGDTFTCAVTFKGGPTNVSVRVKAAAGMAHDSKSS</sequence>
<evidence type="ECO:0008006" key="3">
    <source>
        <dbReference type="Google" id="ProtNLM"/>
    </source>
</evidence>
<dbReference type="Pfam" id="PF04314">
    <property type="entry name" value="PCuAC"/>
    <property type="match status" value="1"/>
</dbReference>
<organism evidence="1 2">
    <name type="scientific">Rhodopila globiformis</name>
    <name type="common">Rhodopseudomonas globiformis</name>
    <dbReference type="NCBI Taxonomy" id="1071"/>
    <lineage>
        <taxon>Bacteria</taxon>
        <taxon>Pseudomonadati</taxon>
        <taxon>Pseudomonadota</taxon>
        <taxon>Alphaproteobacteria</taxon>
        <taxon>Acetobacterales</taxon>
        <taxon>Acetobacteraceae</taxon>
        <taxon>Rhodopila</taxon>
    </lineage>
</organism>
<keyword evidence="2" id="KW-1185">Reference proteome</keyword>
<dbReference type="Gene3D" id="2.60.40.1890">
    <property type="entry name" value="PCu(A)C copper chaperone"/>
    <property type="match status" value="1"/>
</dbReference>
<protein>
    <recommendedName>
        <fullName evidence="3">Copper chaperone PCu(A)C</fullName>
    </recommendedName>
</protein>
<dbReference type="AlphaFoldDB" id="A0A2S6N062"/>
<dbReference type="PANTHER" id="PTHR36302">
    <property type="entry name" value="BLR7088 PROTEIN"/>
    <property type="match status" value="1"/>
</dbReference>
<dbReference type="InterPro" id="IPR007410">
    <property type="entry name" value="LpqE-like"/>
</dbReference>
<gene>
    <name evidence="1" type="ORF">CCS01_25460</name>
</gene>
<evidence type="ECO:0000313" key="1">
    <source>
        <dbReference type="EMBL" id="PPQ28017.1"/>
    </source>
</evidence>
<accession>A0A2S6N062</accession>
<dbReference type="Proteomes" id="UP000239724">
    <property type="component" value="Unassembled WGS sequence"/>
</dbReference>